<accession>A0A1Y2H8M2</accession>
<dbReference type="AlphaFoldDB" id="A0A1Y2H8M2"/>
<reference evidence="2 3" key="1">
    <citation type="submission" date="2016-07" db="EMBL/GenBank/DDBJ databases">
        <title>Pervasive Adenine N6-methylation of Active Genes in Fungi.</title>
        <authorList>
            <consortium name="DOE Joint Genome Institute"/>
            <person name="Mondo S.J."/>
            <person name="Dannebaum R.O."/>
            <person name="Kuo R.C."/>
            <person name="Labutti K."/>
            <person name="Haridas S."/>
            <person name="Kuo A."/>
            <person name="Salamov A."/>
            <person name="Ahrendt S.R."/>
            <person name="Lipzen A."/>
            <person name="Sullivan W."/>
            <person name="Andreopoulos W.B."/>
            <person name="Clum A."/>
            <person name="Lindquist E."/>
            <person name="Daum C."/>
            <person name="Ramamoorthy G.K."/>
            <person name="Gryganskyi A."/>
            <person name="Culley D."/>
            <person name="Magnuson J.K."/>
            <person name="James T.Y."/>
            <person name="O'Malley M.A."/>
            <person name="Stajich J.E."/>
            <person name="Spatafora J.W."/>
            <person name="Visel A."/>
            <person name="Grigoriev I.V."/>
        </authorList>
    </citation>
    <scope>NUCLEOTIDE SEQUENCE [LARGE SCALE GENOMIC DNA]</scope>
    <source>
        <strain evidence="2 3">PL171</strain>
    </source>
</reference>
<dbReference type="EMBL" id="MCFL01000087">
    <property type="protein sequence ID" value="ORZ30354.1"/>
    <property type="molecule type" value="Genomic_DNA"/>
</dbReference>
<evidence type="ECO:0000313" key="3">
    <source>
        <dbReference type="Proteomes" id="UP000193411"/>
    </source>
</evidence>
<feature type="compositionally biased region" description="Low complexity" evidence="1">
    <location>
        <begin position="21"/>
        <end position="41"/>
    </location>
</feature>
<name>A0A1Y2H8M2_9FUNG</name>
<dbReference type="Proteomes" id="UP000193411">
    <property type="component" value="Unassembled WGS sequence"/>
</dbReference>
<keyword evidence="3" id="KW-1185">Reference proteome</keyword>
<proteinExistence type="predicted"/>
<gene>
    <name evidence="2" type="ORF">BCR44DRAFT_1445034</name>
</gene>
<evidence type="ECO:0000313" key="2">
    <source>
        <dbReference type="EMBL" id="ORZ30354.1"/>
    </source>
</evidence>
<comment type="caution">
    <text evidence="2">The sequence shown here is derived from an EMBL/GenBank/DDBJ whole genome shotgun (WGS) entry which is preliminary data.</text>
</comment>
<organism evidence="2 3">
    <name type="scientific">Catenaria anguillulae PL171</name>
    <dbReference type="NCBI Taxonomy" id="765915"/>
    <lineage>
        <taxon>Eukaryota</taxon>
        <taxon>Fungi</taxon>
        <taxon>Fungi incertae sedis</taxon>
        <taxon>Blastocladiomycota</taxon>
        <taxon>Blastocladiomycetes</taxon>
        <taxon>Blastocladiales</taxon>
        <taxon>Catenariaceae</taxon>
        <taxon>Catenaria</taxon>
    </lineage>
</organism>
<evidence type="ECO:0000256" key="1">
    <source>
        <dbReference type="SAM" id="MobiDB-lite"/>
    </source>
</evidence>
<protein>
    <submittedName>
        <fullName evidence="2">Uncharacterized protein</fullName>
    </submittedName>
</protein>
<sequence>MSRRKSSTSTHSAMRRLNPRAYAPDGSAPAAAAPMASTAPPSRQPQYANATFKWAVCHDMSRSSTRKLFSLGRSHGGWCGFHVEGN</sequence>
<feature type="region of interest" description="Disordered" evidence="1">
    <location>
        <begin position="1"/>
        <end position="45"/>
    </location>
</feature>